<proteinExistence type="predicted"/>
<comment type="caution">
    <text evidence="2">The sequence shown here is derived from an EMBL/GenBank/DDBJ whole genome shotgun (WGS) entry which is preliminary data.</text>
</comment>
<organism evidence="2 3">
    <name type="scientific">Candidatus Segetimicrobium genomatis</name>
    <dbReference type="NCBI Taxonomy" id="2569760"/>
    <lineage>
        <taxon>Bacteria</taxon>
        <taxon>Bacillati</taxon>
        <taxon>Candidatus Sysuimicrobiota</taxon>
        <taxon>Candidatus Sysuimicrobiia</taxon>
        <taxon>Candidatus Sysuimicrobiales</taxon>
        <taxon>Candidatus Segetimicrobiaceae</taxon>
        <taxon>Candidatus Segetimicrobium</taxon>
    </lineage>
</organism>
<feature type="region of interest" description="Disordered" evidence="1">
    <location>
        <begin position="47"/>
        <end position="76"/>
    </location>
</feature>
<name>A0A537JH11_9BACT</name>
<evidence type="ECO:0000313" key="3">
    <source>
        <dbReference type="Proteomes" id="UP000320048"/>
    </source>
</evidence>
<dbReference type="Proteomes" id="UP000320048">
    <property type="component" value="Unassembled WGS sequence"/>
</dbReference>
<protein>
    <submittedName>
        <fullName evidence="2">Uncharacterized protein</fullName>
    </submittedName>
</protein>
<reference evidence="2 3" key="1">
    <citation type="journal article" date="2019" name="Nat. Microbiol.">
        <title>Mediterranean grassland soil C-N compound turnover is dependent on rainfall and depth, and is mediated by genomically divergent microorganisms.</title>
        <authorList>
            <person name="Diamond S."/>
            <person name="Andeer P.F."/>
            <person name="Li Z."/>
            <person name="Crits-Christoph A."/>
            <person name="Burstein D."/>
            <person name="Anantharaman K."/>
            <person name="Lane K.R."/>
            <person name="Thomas B.C."/>
            <person name="Pan C."/>
            <person name="Northen T.R."/>
            <person name="Banfield J.F."/>
        </authorList>
    </citation>
    <scope>NUCLEOTIDE SEQUENCE [LARGE SCALE GENOMIC DNA]</scope>
    <source>
        <strain evidence="2">NP_7</strain>
    </source>
</reference>
<evidence type="ECO:0000313" key="2">
    <source>
        <dbReference type="EMBL" id="TMI82784.1"/>
    </source>
</evidence>
<accession>A0A537JH11</accession>
<evidence type="ECO:0000256" key="1">
    <source>
        <dbReference type="SAM" id="MobiDB-lite"/>
    </source>
</evidence>
<sequence>MLRAERLTGQFVEGVAFGEGIFGGPRWFGWRLATWYSYHASGGGPASLTAANHSPNAPGGGAQEATTAKPGGRVSL</sequence>
<dbReference type="EMBL" id="VBAO01000108">
    <property type="protein sequence ID" value="TMI82784.1"/>
    <property type="molecule type" value="Genomic_DNA"/>
</dbReference>
<dbReference type="AlphaFoldDB" id="A0A537JH11"/>
<gene>
    <name evidence="2" type="ORF">E6H04_04180</name>
</gene>